<proteinExistence type="predicted"/>
<feature type="domain" description="Transcription regulator TrmB N-terminal" evidence="1">
    <location>
        <begin position="27"/>
        <end position="84"/>
    </location>
</feature>
<dbReference type="SUPFAM" id="SSF46785">
    <property type="entry name" value="Winged helix' DNA-binding domain"/>
    <property type="match status" value="1"/>
</dbReference>
<organism evidence="2">
    <name type="scientific">marine sediment metagenome</name>
    <dbReference type="NCBI Taxonomy" id="412755"/>
    <lineage>
        <taxon>unclassified sequences</taxon>
        <taxon>metagenomes</taxon>
        <taxon>ecological metagenomes</taxon>
    </lineage>
</organism>
<dbReference type="Gene3D" id="1.10.10.10">
    <property type="entry name" value="Winged helix-like DNA-binding domain superfamily/Winged helix DNA-binding domain"/>
    <property type="match status" value="1"/>
</dbReference>
<dbReference type="EMBL" id="BARS01048355">
    <property type="protein sequence ID" value="GAG35626.1"/>
    <property type="molecule type" value="Genomic_DNA"/>
</dbReference>
<reference evidence="2" key="1">
    <citation type="journal article" date="2014" name="Front. Microbiol.">
        <title>High frequency of phylogenetically diverse reductive dehalogenase-homologous genes in deep subseafloor sedimentary metagenomes.</title>
        <authorList>
            <person name="Kawai M."/>
            <person name="Futagami T."/>
            <person name="Toyoda A."/>
            <person name="Takaki Y."/>
            <person name="Nishi S."/>
            <person name="Hori S."/>
            <person name="Arai W."/>
            <person name="Tsubouchi T."/>
            <person name="Morono Y."/>
            <person name="Uchiyama I."/>
            <person name="Ito T."/>
            <person name="Fujiyama A."/>
            <person name="Inagaki F."/>
            <person name="Takami H."/>
        </authorList>
    </citation>
    <scope>NUCLEOTIDE SEQUENCE</scope>
    <source>
        <strain evidence="2">Expedition CK06-06</strain>
    </source>
</reference>
<gene>
    <name evidence="2" type="ORF">S01H1_72492</name>
</gene>
<dbReference type="AlphaFoldDB" id="X0YFM3"/>
<dbReference type="InterPro" id="IPR036390">
    <property type="entry name" value="WH_DNA-bd_sf"/>
</dbReference>
<name>X0YFM3_9ZZZZ</name>
<evidence type="ECO:0000313" key="2">
    <source>
        <dbReference type="EMBL" id="GAG35626.1"/>
    </source>
</evidence>
<evidence type="ECO:0000259" key="1">
    <source>
        <dbReference type="Pfam" id="PF01978"/>
    </source>
</evidence>
<comment type="caution">
    <text evidence="2">The sequence shown here is derived from an EMBL/GenBank/DDBJ whole genome shotgun (WGS) entry which is preliminary data.</text>
</comment>
<protein>
    <recommendedName>
        <fullName evidence="1">Transcription regulator TrmB N-terminal domain-containing protein</fullName>
    </recommendedName>
</protein>
<dbReference type="InterPro" id="IPR036388">
    <property type="entry name" value="WH-like_DNA-bd_sf"/>
</dbReference>
<dbReference type="Pfam" id="PF01978">
    <property type="entry name" value="TrmB"/>
    <property type="match status" value="1"/>
</dbReference>
<accession>X0YFM3</accession>
<dbReference type="InterPro" id="IPR002831">
    <property type="entry name" value="Tscrpt_reg_TrmB_N"/>
</dbReference>
<sequence length="148" mass="17256">MESISKQLEDMVEEKKVFKSGKLFKCILGLNVIESNVFSYLLKHENVTTMKLTGVFNKDRSSIQRALMQLDALDIIEKRSMSLKEFNEKFGEGETNKRGYLYVYGAKDLETVKVQLRDLLDRWHKSMVKHIENLDSIFDCYEKDGETC</sequence>